<evidence type="ECO:0000313" key="2">
    <source>
        <dbReference type="Proteomes" id="UP000503462"/>
    </source>
</evidence>
<name>A0A6H0XIY5_9PEZI</name>
<proteinExistence type="predicted"/>
<dbReference type="EMBL" id="CP051139">
    <property type="protein sequence ID" value="QIW94607.1"/>
    <property type="molecule type" value="Genomic_DNA"/>
</dbReference>
<evidence type="ECO:0000313" key="1">
    <source>
        <dbReference type="EMBL" id="QIW94607.1"/>
    </source>
</evidence>
<organism evidence="1 2">
    <name type="scientific">Peltaster fructicola</name>
    <dbReference type="NCBI Taxonomy" id="286661"/>
    <lineage>
        <taxon>Eukaryota</taxon>
        <taxon>Fungi</taxon>
        <taxon>Dikarya</taxon>
        <taxon>Ascomycota</taxon>
        <taxon>Pezizomycotina</taxon>
        <taxon>Dothideomycetes</taxon>
        <taxon>Dothideomycetes incertae sedis</taxon>
        <taxon>Peltaster</taxon>
    </lineage>
</organism>
<protein>
    <submittedName>
        <fullName evidence="1">Uncharacterized protein</fullName>
    </submittedName>
</protein>
<reference evidence="1 2" key="1">
    <citation type="journal article" date="2016" name="Sci. Rep.">
        <title>Peltaster fructicola genome reveals evolution from an invasive phytopathogen to an ectophytic parasite.</title>
        <authorList>
            <person name="Xu C."/>
            <person name="Chen H."/>
            <person name="Gleason M.L."/>
            <person name="Xu J.R."/>
            <person name="Liu H."/>
            <person name="Zhang R."/>
            <person name="Sun G."/>
        </authorList>
    </citation>
    <scope>NUCLEOTIDE SEQUENCE [LARGE SCALE GENOMIC DNA]</scope>
    <source>
        <strain evidence="1 2">LNHT1506</strain>
    </source>
</reference>
<dbReference type="Proteomes" id="UP000503462">
    <property type="component" value="Chromosome 1"/>
</dbReference>
<keyword evidence="2" id="KW-1185">Reference proteome</keyword>
<dbReference type="AlphaFoldDB" id="A0A6H0XIY5"/>
<gene>
    <name evidence="1" type="ORF">AMS68_000125</name>
</gene>
<accession>A0A6H0XIY5</accession>
<sequence>MSRASRASRAARNLQYSAGLTKHEVQENVKFSAFEPLSSRHLDDRAVWSPTWPGIDHLEHSRLITQQRWVYLNHISLHIRP</sequence>